<evidence type="ECO:0000256" key="1">
    <source>
        <dbReference type="ARBA" id="ARBA00004442"/>
    </source>
</evidence>
<dbReference type="GO" id="GO:1990281">
    <property type="term" value="C:efflux pump complex"/>
    <property type="evidence" value="ECO:0007669"/>
    <property type="project" value="TreeGrafter"/>
</dbReference>
<keyword evidence="7" id="KW-0998">Cell outer membrane</keyword>
<gene>
    <name evidence="10" type="ordered locus">LFE_1475</name>
</gene>
<dbReference type="Proteomes" id="UP000007382">
    <property type="component" value="Chromosome"/>
</dbReference>
<reference evidence="11" key="2">
    <citation type="submission" date="2012-03" db="EMBL/GenBank/DDBJ databases">
        <title>The complete genome sequence of the pioneer microbe on fresh volcanic deposit, Leptospirillum ferrooxidans strain C2-3.</title>
        <authorList>
            <person name="Fujimura R."/>
            <person name="Sato Y."/>
            <person name="Nishizawa T."/>
            <person name="Nanba K."/>
            <person name="Oshima K."/>
            <person name="Hattori M."/>
            <person name="Kamijo T."/>
            <person name="Ohta H."/>
        </authorList>
    </citation>
    <scope>NUCLEOTIDE SEQUENCE [LARGE SCALE GENOMIC DNA]</scope>
    <source>
        <strain evidence="11">C2-3</strain>
    </source>
</reference>
<dbReference type="KEGG" id="lfc:LFE_1475"/>
<dbReference type="PANTHER" id="PTHR30026:SF20">
    <property type="entry name" value="OUTER MEMBRANE PROTEIN TOLC"/>
    <property type="match status" value="1"/>
</dbReference>
<dbReference type="RefSeq" id="WP_014449644.1">
    <property type="nucleotide sequence ID" value="NC_017094.1"/>
</dbReference>
<feature type="coiled-coil region" evidence="8">
    <location>
        <begin position="353"/>
        <end position="405"/>
    </location>
</feature>
<reference evidence="10 11" key="1">
    <citation type="journal article" date="2012" name="J. Bacteriol.">
        <title>Complete Genome Sequence of Leptospirillum ferrooxidans Strain C2-3, Isolated from a Fresh Volcanic Ash Deposit on the Island of Miyake, Japan.</title>
        <authorList>
            <person name="Fujimura R."/>
            <person name="Sato Y."/>
            <person name="Nishizawa T."/>
            <person name="Oshima K."/>
            <person name="Kim S.-W."/>
            <person name="Hattori M."/>
            <person name="Kamijo T."/>
            <person name="Ohta H."/>
        </authorList>
    </citation>
    <scope>NUCLEOTIDE SEQUENCE [LARGE SCALE GENOMIC DNA]</scope>
    <source>
        <strain evidence="10 11">C2-3</strain>
    </source>
</reference>
<dbReference type="InterPro" id="IPR051906">
    <property type="entry name" value="TolC-like"/>
</dbReference>
<dbReference type="GO" id="GO:0015288">
    <property type="term" value="F:porin activity"/>
    <property type="evidence" value="ECO:0007669"/>
    <property type="project" value="TreeGrafter"/>
</dbReference>
<evidence type="ECO:0000256" key="6">
    <source>
        <dbReference type="ARBA" id="ARBA00023136"/>
    </source>
</evidence>
<dbReference type="EMBL" id="AP012342">
    <property type="protein sequence ID" value="BAM07157.1"/>
    <property type="molecule type" value="Genomic_DNA"/>
</dbReference>
<feature type="transmembrane region" description="Helical" evidence="9">
    <location>
        <begin position="25"/>
        <end position="46"/>
    </location>
</feature>
<dbReference type="PATRIC" id="fig|1162668.3.peg.1747"/>
<comment type="subcellular location">
    <subcellularLocation>
        <location evidence="1">Cell outer membrane</location>
    </subcellularLocation>
</comment>
<evidence type="ECO:0000256" key="2">
    <source>
        <dbReference type="ARBA" id="ARBA00007613"/>
    </source>
</evidence>
<keyword evidence="9" id="KW-1133">Transmembrane helix</keyword>
<dbReference type="GO" id="GO:0009279">
    <property type="term" value="C:cell outer membrane"/>
    <property type="evidence" value="ECO:0007669"/>
    <property type="project" value="UniProtKB-SubCell"/>
</dbReference>
<dbReference type="Pfam" id="PF02321">
    <property type="entry name" value="OEP"/>
    <property type="match status" value="2"/>
</dbReference>
<keyword evidence="6 9" id="KW-0472">Membrane</keyword>
<evidence type="ECO:0000313" key="10">
    <source>
        <dbReference type="EMBL" id="BAM07157.1"/>
    </source>
</evidence>
<keyword evidence="4" id="KW-1134">Transmembrane beta strand</keyword>
<dbReference type="InterPro" id="IPR003423">
    <property type="entry name" value="OMP_efflux"/>
</dbReference>
<evidence type="ECO:0000256" key="3">
    <source>
        <dbReference type="ARBA" id="ARBA00022448"/>
    </source>
</evidence>
<comment type="similarity">
    <text evidence="2">Belongs to the outer membrane factor (OMF) (TC 1.B.17) family.</text>
</comment>
<dbReference type="OrthoDB" id="9772436at2"/>
<evidence type="ECO:0000256" key="5">
    <source>
        <dbReference type="ARBA" id="ARBA00022692"/>
    </source>
</evidence>
<evidence type="ECO:0000256" key="4">
    <source>
        <dbReference type="ARBA" id="ARBA00022452"/>
    </source>
</evidence>
<dbReference type="Gene3D" id="1.20.1600.10">
    <property type="entry name" value="Outer membrane efflux proteins (OEP)"/>
    <property type="match status" value="1"/>
</dbReference>
<keyword evidence="3" id="KW-0813">Transport</keyword>
<organism evidence="10 11">
    <name type="scientific">Leptospirillum ferrooxidans (strain C2-3)</name>
    <dbReference type="NCBI Taxonomy" id="1162668"/>
    <lineage>
        <taxon>Bacteria</taxon>
        <taxon>Pseudomonadati</taxon>
        <taxon>Nitrospirota</taxon>
        <taxon>Nitrospiria</taxon>
        <taxon>Nitrospirales</taxon>
        <taxon>Nitrospiraceae</taxon>
        <taxon>Leptospirillum</taxon>
    </lineage>
</organism>
<evidence type="ECO:0000256" key="7">
    <source>
        <dbReference type="ARBA" id="ARBA00023237"/>
    </source>
</evidence>
<dbReference type="PIRSF" id="PIRSF001892">
    <property type="entry name" value="CyaE"/>
    <property type="match status" value="1"/>
</dbReference>
<protein>
    <submittedName>
        <fullName evidence="10">Putative outer membrane efflux protein</fullName>
    </submittedName>
</protein>
<evidence type="ECO:0000256" key="9">
    <source>
        <dbReference type="SAM" id="Phobius"/>
    </source>
</evidence>
<keyword evidence="5 9" id="KW-0812">Transmembrane</keyword>
<keyword evidence="11" id="KW-1185">Reference proteome</keyword>
<dbReference type="SUPFAM" id="SSF56954">
    <property type="entry name" value="Outer membrane efflux proteins (OEP)"/>
    <property type="match status" value="1"/>
</dbReference>
<dbReference type="eggNOG" id="COG1538">
    <property type="taxonomic scope" value="Bacteria"/>
</dbReference>
<proteinExistence type="inferred from homology"/>
<evidence type="ECO:0000313" key="11">
    <source>
        <dbReference type="Proteomes" id="UP000007382"/>
    </source>
</evidence>
<dbReference type="GO" id="GO:0015562">
    <property type="term" value="F:efflux transmembrane transporter activity"/>
    <property type="evidence" value="ECO:0007669"/>
    <property type="project" value="InterPro"/>
</dbReference>
<dbReference type="InterPro" id="IPR028351">
    <property type="entry name" value="CyaE"/>
</dbReference>
<dbReference type="PANTHER" id="PTHR30026">
    <property type="entry name" value="OUTER MEMBRANE PROTEIN TOLC"/>
    <property type="match status" value="1"/>
</dbReference>
<keyword evidence="8" id="KW-0175">Coiled coil</keyword>
<name>I0IPF8_LEPFC</name>
<sequence length="467" mass="52041">MRPVVSVKRQVDQQSGLLGKSGKKLFWIFAFSILVFSPLSVGRALADSGNMTLKEALDEAFKLRPNLKSEKDLLKSRTYDVRGAKSSYLPQVQASYQNNYGNSFLGYFLFPGYQFLDYQLFTVGVNQLIYDFGRTGHQVSFERRARDEEKEKLRKLSLDLIHEVDIAYLNVLDKEQGLRVAIAGEDDAKKHLEEAESRLSAGVGLKIDVTQARVNLENAIMSKIQAEGDRDVALVTLRKAIGLPKGAHIQVQPYFPGDSSFGHTKEGDLELAYQNRPDLLASHDAVLSSHETLLGAKSQNYPTLTGNGSYFLAQIPTQALGSPAIPNNAFSSFSIGGMLNIPIYQGGLVMDQVHGARARESAAKNQYEETRQEVRSQLRSAAILLREAKSRLSEAKLAKQYAEENDELMERAFRVGTARSVDVVDAETQLRRSLSIYVQAHYDVIMRWVDYKYAEGLLSPDGHEAIP</sequence>
<accession>I0IPF8</accession>
<dbReference type="AlphaFoldDB" id="I0IPF8"/>
<evidence type="ECO:0000256" key="8">
    <source>
        <dbReference type="SAM" id="Coils"/>
    </source>
</evidence>
<dbReference type="HOGENOM" id="CLU_012817_10_6_0"/>
<dbReference type="STRING" id="1162668.LFE_1475"/>